<evidence type="ECO:0000313" key="1">
    <source>
        <dbReference type="EMBL" id="KAK0468002.1"/>
    </source>
</evidence>
<evidence type="ECO:0000313" key="2">
    <source>
        <dbReference type="Proteomes" id="UP001175211"/>
    </source>
</evidence>
<reference evidence="1" key="1">
    <citation type="submission" date="2023-06" db="EMBL/GenBank/DDBJ databases">
        <authorList>
            <consortium name="Lawrence Berkeley National Laboratory"/>
            <person name="Ahrendt S."/>
            <person name="Sahu N."/>
            <person name="Indic B."/>
            <person name="Wong-Bajracharya J."/>
            <person name="Merenyi Z."/>
            <person name="Ke H.-M."/>
            <person name="Monk M."/>
            <person name="Kocsube S."/>
            <person name="Drula E."/>
            <person name="Lipzen A."/>
            <person name="Balint B."/>
            <person name="Henrissat B."/>
            <person name="Andreopoulos B."/>
            <person name="Martin F.M."/>
            <person name="Harder C.B."/>
            <person name="Rigling D."/>
            <person name="Ford K.L."/>
            <person name="Foster G.D."/>
            <person name="Pangilinan J."/>
            <person name="Papanicolaou A."/>
            <person name="Barry K."/>
            <person name="LaButti K."/>
            <person name="Viragh M."/>
            <person name="Koriabine M."/>
            <person name="Yan M."/>
            <person name="Riley R."/>
            <person name="Champramary S."/>
            <person name="Plett K.L."/>
            <person name="Tsai I.J."/>
            <person name="Slot J."/>
            <person name="Sipos G."/>
            <person name="Plett J."/>
            <person name="Nagy L.G."/>
            <person name="Grigoriev I.V."/>
        </authorList>
    </citation>
    <scope>NUCLEOTIDE SEQUENCE</scope>
    <source>
        <strain evidence="1">CCBAS 213</strain>
    </source>
</reference>
<keyword evidence="2" id="KW-1185">Reference proteome</keyword>
<dbReference type="AlphaFoldDB" id="A0AA39NLT2"/>
<organism evidence="1 2">
    <name type="scientific">Armillaria tabescens</name>
    <name type="common">Ringless honey mushroom</name>
    <name type="synonym">Agaricus tabescens</name>
    <dbReference type="NCBI Taxonomy" id="1929756"/>
    <lineage>
        <taxon>Eukaryota</taxon>
        <taxon>Fungi</taxon>
        <taxon>Dikarya</taxon>
        <taxon>Basidiomycota</taxon>
        <taxon>Agaricomycotina</taxon>
        <taxon>Agaricomycetes</taxon>
        <taxon>Agaricomycetidae</taxon>
        <taxon>Agaricales</taxon>
        <taxon>Marasmiineae</taxon>
        <taxon>Physalacriaceae</taxon>
        <taxon>Desarmillaria</taxon>
    </lineage>
</organism>
<name>A0AA39NLT2_ARMTA</name>
<sequence>MHFGLGGVFVFDDELDLQILLPPSKIPQAINLLASTYSTMSHEEIDDEKAHFVAKREAYLDYTLAFRDRPNDFARIKLSQRSTEADPSHVLLISNKIFDYSLDDTVQILFPHCPKLPFPSVPALVRLMPIHIQKWIDVGYTPQSWSFISLRLCLLEQAINFSFPKEVEEEYDNADQLPTTLKKMMSGLDERQKGWIYDLFLIEGEPGGTSSDSDDEKVWDTLFTHCSPSIAKSDSHGSHDSGISGLSGSSGKKAPITFKDDIGVAESEFLL</sequence>
<comment type="caution">
    <text evidence="1">The sequence shown here is derived from an EMBL/GenBank/DDBJ whole genome shotgun (WGS) entry which is preliminary data.</text>
</comment>
<gene>
    <name evidence="1" type="ORF">EV420DRAFT_1502308</name>
</gene>
<protein>
    <submittedName>
        <fullName evidence="1">Uncharacterized protein</fullName>
    </submittedName>
</protein>
<accession>A0AA39NLT2</accession>
<dbReference type="GeneID" id="85354660"/>
<dbReference type="EMBL" id="JAUEPS010000002">
    <property type="protein sequence ID" value="KAK0468002.1"/>
    <property type="molecule type" value="Genomic_DNA"/>
</dbReference>
<dbReference type="Proteomes" id="UP001175211">
    <property type="component" value="Unassembled WGS sequence"/>
</dbReference>
<proteinExistence type="predicted"/>
<dbReference type="RefSeq" id="XP_060338277.1">
    <property type="nucleotide sequence ID" value="XM_060471112.1"/>
</dbReference>